<feature type="transmembrane region" description="Helical" evidence="8">
    <location>
        <begin position="170"/>
        <end position="191"/>
    </location>
</feature>
<organism evidence="9">
    <name type="scientific">Octopus bimaculoides</name>
    <name type="common">California two-spotted octopus</name>
    <dbReference type="NCBI Taxonomy" id="37653"/>
    <lineage>
        <taxon>Eukaryota</taxon>
        <taxon>Metazoa</taxon>
        <taxon>Spiralia</taxon>
        <taxon>Lophotrochozoa</taxon>
        <taxon>Mollusca</taxon>
        <taxon>Cephalopoda</taxon>
        <taxon>Coleoidea</taxon>
        <taxon>Octopodiformes</taxon>
        <taxon>Octopoda</taxon>
        <taxon>Incirrata</taxon>
        <taxon>Octopodidae</taxon>
        <taxon>Octopus</taxon>
    </lineage>
</organism>
<feature type="transmembrane region" description="Helical" evidence="8">
    <location>
        <begin position="220"/>
        <end position="253"/>
    </location>
</feature>
<dbReference type="GO" id="GO:0004659">
    <property type="term" value="F:prenyltransferase activity"/>
    <property type="evidence" value="ECO:0007669"/>
    <property type="project" value="UniProtKB-KW"/>
</dbReference>
<keyword evidence="6 8" id="KW-1133">Transmembrane helix</keyword>
<dbReference type="OMA" id="INDYFEC"/>
<evidence type="ECO:0000256" key="4">
    <source>
        <dbReference type="ARBA" id="ARBA00022679"/>
    </source>
</evidence>
<keyword evidence="5 8" id="KW-0812">Transmembrane</keyword>
<dbReference type="PANTHER" id="PTHR13929:SF0">
    <property type="entry name" value="UBIA PRENYLTRANSFERASE DOMAIN-CONTAINING PROTEIN 1"/>
    <property type="match status" value="1"/>
</dbReference>
<dbReference type="OrthoDB" id="203513at2759"/>
<dbReference type="AlphaFoldDB" id="A0A0L8HK51"/>
<dbReference type="PIRSF" id="PIRSF005355">
    <property type="entry name" value="UBIAD1"/>
    <property type="match status" value="1"/>
</dbReference>
<dbReference type="GO" id="GO:0016020">
    <property type="term" value="C:membrane"/>
    <property type="evidence" value="ECO:0007669"/>
    <property type="project" value="UniProtKB-SubCell"/>
</dbReference>
<accession>A0A0L8HK51</accession>
<dbReference type="InterPro" id="IPR000537">
    <property type="entry name" value="UbiA_prenyltransferase"/>
</dbReference>
<keyword evidence="3" id="KW-0637">Prenyltransferase</keyword>
<dbReference type="Gene3D" id="1.20.120.1780">
    <property type="entry name" value="UbiA prenyltransferase"/>
    <property type="match status" value="1"/>
</dbReference>
<dbReference type="PANTHER" id="PTHR13929">
    <property type="entry name" value="1,4-DIHYDROXY-2-NAPHTHOATE OCTAPRENYLTRANSFERASE"/>
    <property type="match status" value="1"/>
</dbReference>
<name>A0A0L8HK51_OCTBM</name>
<reference evidence="9" key="1">
    <citation type="submission" date="2015-07" db="EMBL/GenBank/DDBJ databases">
        <title>MeaNS - Measles Nucleotide Surveillance Program.</title>
        <authorList>
            <person name="Tran T."/>
            <person name="Druce J."/>
        </authorList>
    </citation>
    <scope>NUCLEOTIDE SEQUENCE</scope>
    <source>
        <strain evidence="9">UCB-OBI-ISO-001</strain>
        <tissue evidence="9">Gonad</tissue>
    </source>
</reference>
<feature type="transmembrane region" description="Helical" evidence="8">
    <location>
        <begin position="144"/>
        <end position="164"/>
    </location>
</feature>
<evidence type="ECO:0000256" key="1">
    <source>
        <dbReference type="ARBA" id="ARBA00004141"/>
    </source>
</evidence>
<evidence type="ECO:0000256" key="8">
    <source>
        <dbReference type="SAM" id="Phobius"/>
    </source>
</evidence>
<evidence type="ECO:0000256" key="6">
    <source>
        <dbReference type="ARBA" id="ARBA00022989"/>
    </source>
</evidence>
<dbReference type="STRING" id="37653.A0A0L8HK51"/>
<keyword evidence="7 8" id="KW-0472">Membrane</keyword>
<sequence>MAILKELLLSVRPWSFSASIVPSIIGIILVRTNPDHNPTMCLICSTLFTVLLIHAAGNLNNTFCDFINGVDQKDSTHDPTLTDAKLTKDQLLLLRNVCYIASLFSLTFTVVYSPASHLSLIVLYSLGVVSSLIYTGWIALKYRALGDFLIFLTFGPLVTEFSYLSCSGFLSGRAAVLVLPMATNAVAILHANNMRDEVADRKAGILTLPMVLGKHISRQLMIVLLFSSYIFLLLIIAFTCNLLFVLPALTAFALVPLYKRVQEFDMIGLPETLAKLNLVQGLLYCFTLLFSNI</sequence>
<evidence type="ECO:0000256" key="7">
    <source>
        <dbReference type="ARBA" id="ARBA00023136"/>
    </source>
</evidence>
<dbReference type="CDD" id="cd13962">
    <property type="entry name" value="PT_UbiA_UBIAD1"/>
    <property type="match status" value="1"/>
</dbReference>
<comment type="subcellular location">
    <subcellularLocation>
        <location evidence="1">Membrane</location>
        <topology evidence="1">Multi-pass membrane protein</topology>
    </subcellularLocation>
</comment>
<dbReference type="Pfam" id="PF01040">
    <property type="entry name" value="UbiA"/>
    <property type="match status" value="1"/>
</dbReference>
<feature type="transmembrane region" description="Helical" evidence="8">
    <location>
        <begin position="118"/>
        <end position="137"/>
    </location>
</feature>
<proteinExistence type="inferred from homology"/>
<dbReference type="InterPro" id="IPR026046">
    <property type="entry name" value="UBIAD1"/>
</dbReference>
<dbReference type="EMBL" id="KQ418038">
    <property type="protein sequence ID" value="KOF89140.1"/>
    <property type="molecule type" value="Genomic_DNA"/>
</dbReference>
<evidence type="ECO:0000256" key="5">
    <source>
        <dbReference type="ARBA" id="ARBA00022692"/>
    </source>
</evidence>
<gene>
    <name evidence="9" type="ORF">OCBIM_22013562mg</name>
</gene>
<feature type="transmembrane region" description="Helical" evidence="8">
    <location>
        <begin position="12"/>
        <end position="30"/>
    </location>
</feature>
<feature type="transmembrane region" description="Helical" evidence="8">
    <location>
        <begin position="92"/>
        <end position="112"/>
    </location>
</feature>
<dbReference type="GO" id="GO:0042371">
    <property type="term" value="P:vitamin K biosynthetic process"/>
    <property type="evidence" value="ECO:0007669"/>
    <property type="project" value="TreeGrafter"/>
</dbReference>
<comment type="similarity">
    <text evidence="2">Belongs to the UbiA prenyltransferase family.</text>
</comment>
<evidence type="ECO:0000313" key="9">
    <source>
        <dbReference type="EMBL" id="KOF89140.1"/>
    </source>
</evidence>
<evidence type="ECO:0000256" key="2">
    <source>
        <dbReference type="ARBA" id="ARBA00005985"/>
    </source>
</evidence>
<keyword evidence="4" id="KW-0808">Transferase</keyword>
<protein>
    <recommendedName>
        <fullName evidence="10">UbiA prenyltransferase domain-containing protein 1</fullName>
    </recommendedName>
</protein>
<evidence type="ECO:0008006" key="10">
    <source>
        <dbReference type="Google" id="ProtNLM"/>
    </source>
</evidence>
<evidence type="ECO:0000256" key="3">
    <source>
        <dbReference type="ARBA" id="ARBA00022602"/>
    </source>
</evidence>
<dbReference type="GO" id="GO:0009234">
    <property type="term" value="P:menaquinone biosynthetic process"/>
    <property type="evidence" value="ECO:0007669"/>
    <property type="project" value="TreeGrafter"/>
</dbReference>